<organism evidence="4">
    <name type="scientific">Brevirhabdus pacifica</name>
    <dbReference type="NCBI Taxonomy" id="1267768"/>
    <lineage>
        <taxon>Bacteria</taxon>
        <taxon>Pseudomonadati</taxon>
        <taxon>Pseudomonadota</taxon>
        <taxon>Alphaproteobacteria</taxon>
        <taxon>Rhodobacterales</taxon>
        <taxon>Paracoccaceae</taxon>
        <taxon>Brevirhabdus</taxon>
    </lineage>
</organism>
<dbReference type="SUPFAM" id="SSF53448">
    <property type="entry name" value="Nucleotide-diphospho-sugar transferases"/>
    <property type="match status" value="1"/>
</dbReference>
<gene>
    <name evidence="4" type="ORF">BV394_16085</name>
</gene>
<reference evidence="4" key="1">
    <citation type="submission" date="2017-01" db="EMBL/GenBank/DDBJ databases">
        <title>Genomic analysis of Xuhuaishuia manganoxidans DY6-4.</title>
        <authorList>
            <person name="Wang X."/>
        </authorList>
    </citation>
    <scope>NUCLEOTIDE SEQUENCE</scope>
    <source>
        <strain evidence="4">DY6-4</strain>
        <plasmid evidence="4">unnamed</plasmid>
    </source>
</reference>
<dbReference type="Gene3D" id="3.90.550.10">
    <property type="entry name" value="Spore Coat Polysaccharide Biosynthesis Protein SpsA, Chain A"/>
    <property type="match status" value="1"/>
</dbReference>
<dbReference type="InterPro" id="IPR029044">
    <property type="entry name" value="Nucleotide-diphossugar_trans"/>
</dbReference>
<evidence type="ECO:0000313" key="4">
    <source>
        <dbReference type="EMBL" id="APX91409.1"/>
    </source>
</evidence>
<evidence type="ECO:0000256" key="1">
    <source>
        <dbReference type="ARBA" id="ARBA00006739"/>
    </source>
</evidence>
<keyword evidence="3" id="KW-0808">Transferase</keyword>
<name>A0A1P8QYD6_9RHOB</name>
<dbReference type="InterPro" id="IPR001173">
    <property type="entry name" value="Glyco_trans_2-like"/>
</dbReference>
<keyword evidence="4" id="KW-0614">Plasmid</keyword>
<dbReference type="PANTHER" id="PTHR43179">
    <property type="entry name" value="RHAMNOSYLTRANSFERASE WBBL"/>
    <property type="match status" value="1"/>
</dbReference>
<dbReference type="GO" id="GO:0016757">
    <property type="term" value="F:glycosyltransferase activity"/>
    <property type="evidence" value="ECO:0007669"/>
    <property type="project" value="UniProtKB-KW"/>
</dbReference>
<dbReference type="EMBL" id="CP019127">
    <property type="protein sequence ID" value="APX91409.1"/>
    <property type="molecule type" value="Genomic_DNA"/>
</dbReference>
<geneLocation type="plasmid" evidence="4">
    <name>unnamed</name>
</geneLocation>
<evidence type="ECO:0000256" key="2">
    <source>
        <dbReference type="ARBA" id="ARBA00022676"/>
    </source>
</evidence>
<sequence length="349" mass="37443">MDDHESPCEGPVFVAIPVLDEAAHLTALVDFLAEERRACAFEALILDGGSRDGSRALARRLAAPHPWLHLRDNPARHQAAALNRAASWAIKRATEKASAQEAACLIRIDAHARYPAGFVKGLVRGLHRGRADSVVVPLVATAPPGAPPWQRALAALQRHWLGHGGARHRLSPAPDLPLQRVDHGHHAAFRLARFAALGGYDPRFRANEDAEYDLRLARAGGRILFDPARPVAYLPRRDPAALARQMWRNGIWRGRCLRLHRARPAPRQLLPLGLALTALATPGVLLWAGPVAGLPLGAYGALLLAATRGMESPWRAAVLAALSHLAFGAGLAVGLLTPPRVPSAAEALA</sequence>
<dbReference type="AlphaFoldDB" id="A0A1P8QYD6"/>
<keyword evidence="2" id="KW-0328">Glycosyltransferase</keyword>
<protein>
    <submittedName>
        <fullName evidence="4">Uncharacterized protein</fullName>
    </submittedName>
</protein>
<dbReference type="PANTHER" id="PTHR43179:SF12">
    <property type="entry name" value="GALACTOFURANOSYLTRANSFERASE GLFT2"/>
    <property type="match status" value="1"/>
</dbReference>
<comment type="similarity">
    <text evidence="1">Belongs to the glycosyltransferase 2 family.</text>
</comment>
<accession>A0A2M9D437</accession>
<accession>A0A1P8QYD6</accession>
<proteinExistence type="inferred from homology"/>
<dbReference type="RefSeq" id="WP_076981332.1">
    <property type="nucleotide sequence ID" value="NZ_CP019127.1"/>
</dbReference>
<dbReference type="Pfam" id="PF00535">
    <property type="entry name" value="Glycos_transf_2"/>
    <property type="match status" value="1"/>
</dbReference>
<evidence type="ECO:0000256" key="3">
    <source>
        <dbReference type="ARBA" id="ARBA00022679"/>
    </source>
</evidence>